<dbReference type="SUPFAM" id="SSF56935">
    <property type="entry name" value="Porins"/>
    <property type="match status" value="1"/>
</dbReference>
<organism evidence="21 22">
    <name type="scientific">Leclercia pneumoniae</name>
    <dbReference type="NCBI Taxonomy" id="2815358"/>
    <lineage>
        <taxon>Bacteria</taxon>
        <taxon>Pseudomonadati</taxon>
        <taxon>Pseudomonadota</taxon>
        <taxon>Gammaproteobacteria</taxon>
        <taxon>Enterobacterales</taxon>
        <taxon>Enterobacteriaceae</taxon>
        <taxon>Leclercia</taxon>
    </lineage>
</organism>
<feature type="short sequence motif" description="TonB C-terminal box" evidence="16">
    <location>
        <begin position="712"/>
        <end position="729"/>
    </location>
</feature>
<dbReference type="InterPro" id="IPR000531">
    <property type="entry name" value="Beta-barrel_TonB"/>
</dbReference>
<evidence type="ECO:0000256" key="1">
    <source>
        <dbReference type="ARBA" id="ARBA00004571"/>
    </source>
</evidence>
<evidence type="ECO:0000256" key="13">
    <source>
        <dbReference type="ARBA" id="ARBA00023237"/>
    </source>
</evidence>
<feature type="chain" id="PRO_5047074234" evidence="18">
    <location>
        <begin position="26"/>
        <end position="729"/>
    </location>
</feature>
<evidence type="ECO:0000256" key="16">
    <source>
        <dbReference type="PROSITE-ProRule" id="PRU10144"/>
    </source>
</evidence>
<keyword evidence="8" id="KW-0408">Iron</keyword>
<keyword evidence="3 14" id="KW-0813">Transport</keyword>
<dbReference type="InterPro" id="IPR010917">
    <property type="entry name" value="TonB_rcpt_CS"/>
</dbReference>
<feature type="signal peptide" evidence="18">
    <location>
        <begin position="1"/>
        <end position="25"/>
    </location>
</feature>
<feature type="domain" description="TonB-dependent receptor-like beta-barrel" evidence="19">
    <location>
        <begin position="245"/>
        <end position="697"/>
    </location>
</feature>
<dbReference type="NCBIfam" id="TIGR01783">
    <property type="entry name" value="TonB-siderophor"/>
    <property type="match status" value="1"/>
</dbReference>
<dbReference type="PROSITE" id="PS00430">
    <property type="entry name" value="TONB_DEPENDENT_REC_1"/>
    <property type="match status" value="1"/>
</dbReference>
<keyword evidence="13 14" id="KW-0998">Cell outer membrane</keyword>
<feature type="domain" description="TonB-dependent receptor plug" evidence="20">
    <location>
        <begin position="74"/>
        <end position="171"/>
    </location>
</feature>
<dbReference type="InterPro" id="IPR037066">
    <property type="entry name" value="Plug_dom_sf"/>
</dbReference>
<dbReference type="PROSITE" id="PS52016">
    <property type="entry name" value="TONB_DEPENDENT_REC_3"/>
    <property type="match status" value="1"/>
</dbReference>
<evidence type="ECO:0000256" key="11">
    <source>
        <dbReference type="ARBA" id="ARBA00023136"/>
    </source>
</evidence>
<dbReference type="RefSeq" id="WP_207293144.1">
    <property type="nucleotide sequence ID" value="NZ_CP071383.1"/>
</dbReference>
<dbReference type="PANTHER" id="PTHR32552">
    <property type="entry name" value="FERRICHROME IRON RECEPTOR-RELATED"/>
    <property type="match status" value="1"/>
</dbReference>
<dbReference type="InterPro" id="IPR010916">
    <property type="entry name" value="TonB_box_CS"/>
</dbReference>
<keyword evidence="10 15" id="KW-0798">TonB box</keyword>
<evidence type="ECO:0000313" key="21">
    <source>
        <dbReference type="EMBL" id="QWW78644.1"/>
    </source>
</evidence>
<evidence type="ECO:0000259" key="20">
    <source>
        <dbReference type="Pfam" id="PF07715"/>
    </source>
</evidence>
<proteinExistence type="inferred from homology"/>
<comment type="similarity">
    <text evidence="2 14 17">Belongs to the TonB-dependent receptor family.</text>
</comment>
<dbReference type="Proteomes" id="UP000683497">
    <property type="component" value="Chromosome"/>
</dbReference>
<keyword evidence="12 21" id="KW-0675">Receptor</keyword>
<evidence type="ECO:0000256" key="2">
    <source>
        <dbReference type="ARBA" id="ARBA00009810"/>
    </source>
</evidence>
<evidence type="ECO:0000256" key="15">
    <source>
        <dbReference type="PROSITE-ProRule" id="PRU10143"/>
    </source>
</evidence>
<dbReference type="PANTHER" id="PTHR32552:SF82">
    <property type="entry name" value="FCUA PROTEIN"/>
    <property type="match status" value="1"/>
</dbReference>
<keyword evidence="5" id="KW-0410">Iron transport</keyword>
<protein>
    <submittedName>
        <fullName evidence="21">TonB-dependent siderophore receptor</fullName>
    </submittedName>
</protein>
<evidence type="ECO:0000256" key="7">
    <source>
        <dbReference type="ARBA" id="ARBA00022729"/>
    </source>
</evidence>
<reference evidence="21 22" key="1">
    <citation type="submission" date="2021-06" db="EMBL/GenBank/DDBJ databases">
        <title>Leclercia pneumoniae sp. nov.</title>
        <authorList>
            <person name="Hoenemann M."/>
            <person name="Viehweger A."/>
            <person name="Dietze N."/>
        </authorList>
    </citation>
    <scope>NUCLEOTIDE SEQUENCE [LARGE SCALE GENOMIC DNA]</scope>
    <source>
        <strain evidence="22">49125</strain>
    </source>
</reference>
<evidence type="ECO:0000256" key="6">
    <source>
        <dbReference type="ARBA" id="ARBA00022692"/>
    </source>
</evidence>
<dbReference type="InterPro" id="IPR039426">
    <property type="entry name" value="TonB-dep_rcpt-like"/>
</dbReference>
<keyword evidence="6 14" id="KW-0812">Transmembrane</keyword>
<evidence type="ECO:0000256" key="12">
    <source>
        <dbReference type="ARBA" id="ARBA00023170"/>
    </source>
</evidence>
<evidence type="ECO:0000256" key="8">
    <source>
        <dbReference type="ARBA" id="ARBA00023004"/>
    </source>
</evidence>
<keyword evidence="9" id="KW-0406">Ion transport</keyword>
<dbReference type="Pfam" id="PF07715">
    <property type="entry name" value="Plug"/>
    <property type="match status" value="1"/>
</dbReference>
<sequence>MNNTRKLNKTLLALAIGAVTHSAWAAVDPKEETIVVQAAPTGEFKPGGDLLVPAFLDGQVANGGRLGMLGQQNAMDVPFNIISYTSKLVEDQQARTIGDVVSNDAGVQPLQGYGNYAESFRIRGLKFDGDDMTFGGLSGVLPRQVVDAQMVDRIEIFKGSNALMNGAASSGVGGMINLEPKHAGDIPQVKLGMDYTSDAQIGTTADAGRRFGDSDQFGARVNLVHREGDTAIDNDRRRTTLASVGLDYKGDKFRTSVDMGYQKKTFHGGETGLNIMYVDFVPSLPKNDRSYSQKWAWSDVENEFGMWRSEYDINDSWTAYTELGAQHAHELGLYSAPRLQDESGNATASHLDTNRISDTMSGMAGIRGNFDTGFVSHKVNLGYSAQTKEEKTAWKTSKLADNPLVNIYHPYPVNPPVSTNSDGKGGNYSDPITSGRTRTQGWLLSDTLGVLDDKLLFTLGARHQKVVVRGYDKQTGQENLADNFDGSRWIPVYGIVYKPLQELSLYANHTESLQPGKAAPNTAVNYGQSTGIVHSKQNEVGVKADFGRVGGSLSLFEITMPVSTLNSATKVYSLNAEQRNRGVELSVFGEPMLGLRLNGGATWLQAELTKTSTGLYEGNDAIGVPNFYAVLGAEYDIKPVEGLTAIARVNHSGSQYANQANTKKLDSYTTLDLGVRYRVALNNNQNQMTVRAGVENVTDENYWAGADDSGTYIYQGEPRTFKVSVGYEF</sequence>
<evidence type="ECO:0000256" key="18">
    <source>
        <dbReference type="SAM" id="SignalP"/>
    </source>
</evidence>
<dbReference type="EMBL" id="CP076838">
    <property type="protein sequence ID" value="QWW78644.1"/>
    <property type="molecule type" value="Genomic_DNA"/>
</dbReference>
<feature type="short sequence motif" description="TonB box" evidence="15">
    <location>
        <begin position="33"/>
        <end position="39"/>
    </location>
</feature>
<evidence type="ECO:0000256" key="9">
    <source>
        <dbReference type="ARBA" id="ARBA00023065"/>
    </source>
</evidence>
<evidence type="ECO:0000256" key="3">
    <source>
        <dbReference type="ARBA" id="ARBA00022448"/>
    </source>
</evidence>
<keyword evidence="22" id="KW-1185">Reference proteome</keyword>
<dbReference type="Gene3D" id="2.40.170.20">
    <property type="entry name" value="TonB-dependent receptor, beta-barrel domain"/>
    <property type="match status" value="1"/>
</dbReference>
<evidence type="ECO:0000259" key="19">
    <source>
        <dbReference type="Pfam" id="PF00593"/>
    </source>
</evidence>
<dbReference type="Gene3D" id="2.170.130.10">
    <property type="entry name" value="TonB-dependent receptor, plug domain"/>
    <property type="match status" value="1"/>
</dbReference>
<dbReference type="CDD" id="cd01347">
    <property type="entry name" value="ligand_gated_channel"/>
    <property type="match status" value="1"/>
</dbReference>
<evidence type="ECO:0000256" key="4">
    <source>
        <dbReference type="ARBA" id="ARBA00022452"/>
    </source>
</evidence>
<name>A0ABX8JTB9_9ENTR</name>
<evidence type="ECO:0000313" key="22">
    <source>
        <dbReference type="Proteomes" id="UP000683497"/>
    </source>
</evidence>
<keyword evidence="7 18" id="KW-0732">Signal</keyword>
<accession>A0ABX8JTB9</accession>
<comment type="subcellular location">
    <subcellularLocation>
        <location evidence="1 14">Cell outer membrane</location>
        <topology evidence="1 14">Multi-pass membrane protein</topology>
    </subcellularLocation>
</comment>
<evidence type="ECO:0000256" key="10">
    <source>
        <dbReference type="ARBA" id="ARBA00023077"/>
    </source>
</evidence>
<dbReference type="PROSITE" id="PS01156">
    <property type="entry name" value="TONB_DEPENDENT_REC_2"/>
    <property type="match status" value="1"/>
</dbReference>
<keyword evidence="11 14" id="KW-0472">Membrane</keyword>
<dbReference type="InterPro" id="IPR010105">
    <property type="entry name" value="TonB_sidphr_rcpt"/>
</dbReference>
<keyword evidence="4 14" id="KW-1134">Transmembrane beta strand</keyword>
<evidence type="ECO:0000256" key="17">
    <source>
        <dbReference type="RuleBase" id="RU003357"/>
    </source>
</evidence>
<dbReference type="InterPro" id="IPR012910">
    <property type="entry name" value="Plug_dom"/>
</dbReference>
<evidence type="ECO:0000256" key="14">
    <source>
        <dbReference type="PROSITE-ProRule" id="PRU01360"/>
    </source>
</evidence>
<gene>
    <name evidence="21" type="ORF">KQ929_15510</name>
</gene>
<evidence type="ECO:0000256" key="5">
    <source>
        <dbReference type="ARBA" id="ARBA00022496"/>
    </source>
</evidence>
<dbReference type="Pfam" id="PF00593">
    <property type="entry name" value="TonB_dep_Rec_b-barrel"/>
    <property type="match status" value="1"/>
</dbReference>
<dbReference type="InterPro" id="IPR036942">
    <property type="entry name" value="Beta-barrel_TonB_sf"/>
</dbReference>